<sequence>MDEAAIRAEVLQALKTVAPEIDPATLRGDRVLREEVDLDSMDWLRFLTLLHQRLGVSIPEEDYWRFERLDDLVGYLLPRLA</sequence>
<protein>
    <recommendedName>
        <fullName evidence="1">Carrier domain-containing protein</fullName>
    </recommendedName>
</protein>
<dbReference type="PROSITE" id="PS50075">
    <property type="entry name" value="CARRIER"/>
    <property type="match status" value="1"/>
</dbReference>
<keyword evidence="3" id="KW-1185">Reference proteome</keyword>
<accession>A0A024HM12</accession>
<dbReference type="OrthoDB" id="9810922at2"/>
<dbReference type="SUPFAM" id="SSF47336">
    <property type="entry name" value="ACP-like"/>
    <property type="match status" value="1"/>
</dbReference>
<dbReference type="Gene3D" id="1.10.1200.10">
    <property type="entry name" value="ACP-like"/>
    <property type="match status" value="1"/>
</dbReference>
<dbReference type="HOGENOM" id="CLU_108696_21_0_6"/>
<dbReference type="Proteomes" id="UP000025241">
    <property type="component" value="Chromosome I"/>
</dbReference>
<dbReference type="InterPro" id="IPR009081">
    <property type="entry name" value="PP-bd_ACP"/>
</dbReference>
<dbReference type="Pfam" id="PF00550">
    <property type="entry name" value="PP-binding"/>
    <property type="match status" value="1"/>
</dbReference>
<evidence type="ECO:0000259" key="1">
    <source>
        <dbReference type="PROSITE" id="PS50075"/>
    </source>
</evidence>
<proteinExistence type="predicted"/>
<dbReference type="InterPro" id="IPR036736">
    <property type="entry name" value="ACP-like_sf"/>
</dbReference>
<gene>
    <name evidence="2" type="ORF">PKB_4227</name>
</gene>
<evidence type="ECO:0000313" key="2">
    <source>
        <dbReference type="EMBL" id="CDF85552.1"/>
    </source>
</evidence>
<dbReference type="AlphaFoldDB" id="A0A024HM12"/>
<evidence type="ECO:0000313" key="3">
    <source>
        <dbReference type="Proteomes" id="UP000025241"/>
    </source>
</evidence>
<feature type="domain" description="Carrier" evidence="1">
    <location>
        <begin position="1"/>
        <end position="80"/>
    </location>
</feature>
<organism evidence="2 3">
    <name type="scientific">Pseudomonas knackmussii (strain DSM 6978 / CCUG 54928 / LMG 23759 / B13)</name>
    <dbReference type="NCBI Taxonomy" id="1301098"/>
    <lineage>
        <taxon>Bacteria</taxon>
        <taxon>Pseudomonadati</taxon>
        <taxon>Pseudomonadota</taxon>
        <taxon>Gammaproteobacteria</taxon>
        <taxon>Pseudomonadales</taxon>
        <taxon>Pseudomonadaceae</taxon>
        <taxon>Pseudomonas</taxon>
    </lineage>
</organism>
<reference evidence="2 3" key="1">
    <citation type="submission" date="2013-03" db="EMBL/GenBank/DDBJ databases">
        <authorList>
            <person name="Linke B."/>
        </authorList>
    </citation>
    <scope>NUCLEOTIDE SEQUENCE [LARGE SCALE GENOMIC DNA]</scope>
    <source>
        <strain evidence="2 3">B13</strain>
    </source>
</reference>
<reference evidence="2 3" key="2">
    <citation type="submission" date="2014-05" db="EMBL/GenBank/DDBJ databases">
        <title>Genome sequence of the 3-chlorobenzoate degrading bacterium Pseudomonas knackmussii B13 shows multiple evidence for horizontal gene transfer.</title>
        <authorList>
            <person name="Miyazaki R."/>
            <person name="Bertelli C."/>
            <person name="Falquet L."/>
            <person name="Robinson-Rechavi M."/>
            <person name="Gharib W."/>
            <person name="Roy S."/>
            <person name="Van der Meer J.R."/>
        </authorList>
    </citation>
    <scope>NUCLEOTIDE SEQUENCE [LARGE SCALE GENOMIC DNA]</scope>
    <source>
        <strain evidence="2 3">B13</strain>
    </source>
</reference>
<dbReference type="STRING" id="1301098.PKB_4227"/>
<dbReference type="RefSeq" id="WP_043254129.1">
    <property type="nucleotide sequence ID" value="NZ_HG322950.1"/>
</dbReference>
<dbReference type="KEGG" id="pkc:PKB_4227"/>
<dbReference type="EMBL" id="HG322950">
    <property type="protein sequence ID" value="CDF85552.1"/>
    <property type="molecule type" value="Genomic_DNA"/>
</dbReference>
<dbReference type="PATRIC" id="fig|1301098.3.peg.4234"/>
<name>A0A024HM12_PSEKB</name>
<dbReference type="eggNOG" id="COG0236">
    <property type="taxonomic scope" value="Bacteria"/>
</dbReference>